<organism evidence="2">
    <name type="scientific">Candidatus Methanomethylicus mesodigestus</name>
    <dbReference type="NCBI Taxonomy" id="1867258"/>
    <lineage>
        <taxon>Archaea</taxon>
        <taxon>Thermoproteota</taxon>
        <taxon>Methanosuratincolia</taxon>
        <taxon>Candidatus Methanomethylicales</taxon>
        <taxon>Candidatus Methanomethylicaceae</taxon>
        <taxon>Candidatus Methanomethylicus</taxon>
    </lineage>
</organism>
<dbReference type="EMBL" id="DSTX01000013">
    <property type="protein sequence ID" value="HFK21107.1"/>
    <property type="molecule type" value="Genomic_DNA"/>
</dbReference>
<gene>
    <name evidence="2" type="ORF">ENS19_07535</name>
</gene>
<protein>
    <recommendedName>
        <fullName evidence="3">DUF3899 domain-containing protein</fullName>
    </recommendedName>
</protein>
<feature type="transmembrane region" description="Helical" evidence="1">
    <location>
        <begin position="9"/>
        <end position="31"/>
    </location>
</feature>
<sequence>MKGFGLRMLIADLIFSNLLALAIAAVASFLGRGFAESFILLTFLLSGIYLILGGMLGFFVASAVYQSPMFQRTIAKLLRRQKEDSEQKGVKAEVKEKPTKRGLRFIIVGAALFLETILIALALF</sequence>
<name>A0A7C3FBG8_9CREN</name>
<reference evidence="2" key="1">
    <citation type="journal article" date="2020" name="mSystems">
        <title>Genome- and Community-Level Interaction Insights into Carbon Utilization and Element Cycling Functions of Hydrothermarchaeota in Hydrothermal Sediment.</title>
        <authorList>
            <person name="Zhou Z."/>
            <person name="Liu Y."/>
            <person name="Xu W."/>
            <person name="Pan J."/>
            <person name="Luo Z.H."/>
            <person name="Li M."/>
        </authorList>
    </citation>
    <scope>NUCLEOTIDE SEQUENCE [LARGE SCALE GENOMIC DNA]</scope>
    <source>
        <strain evidence="2">SpSt-468</strain>
    </source>
</reference>
<accession>A0A7C3FBG8</accession>
<feature type="transmembrane region" description="Helical" evidence="1">
    <location>
        <begin position="37"/>
        <end position="65"/>
    </location>
</feature>
<keyword evidence="1" id="KW-0472">Membrane</keyword>
<evidence type="ECO:0008006" key="3">
    <source>
        <dbReference type="Google" id="ProtNLM"/>
    </source>
</evidence>
<keyword evidence="1" id="KW-0812">Transmembrane</keyword>
<evidence type="ECO:0000256" key="1">
    <source>
        <dbReference type="SAM" id="Phobius"/>
    </source>
</evidence>
<proteinExistence type="predicted"/>
<dbReference type="AlphaFoldDB" id="A0A7C3FBG8"/>
<comment type="caution">
    <text evidence="2">The sequence shown here is derived from an EMBL/GenBank/DDBJ whole genome shotgun (WGS) entry which is preliminary data.</text>
</comment>
<evidence type="ECO:0000313" key="2">
    <source>
        <dbReference type="EMBL" id="HFK21107.1"/>
    </source>
</evidence>
<feature type="transmembrane region" description="Helical" evidence="1">
    <location>
        <begin position="105"/>
        <end position="123"/>
    </location>
</feature>
<keyword evidence="1" id="KW-1133">Transmembrane helix</keyword>